<keyword evidence="4" id="KW-1185">Reference proteome</keyword>
<feature type="compositionally biased region" description="Basic residues" evidence="1">
    <location>
        <begin position="116"/>
        <end position="126"/>
    </location>
</feature>
<sequence>MSTMWYQRYKMKKVKAGVLLYALLMAVIFSLLLQFYLHRQVAERRILKTSQDRLRAYALVQLALEKRKSDEKTSEIHLKSGVVQLQQDTGFLHAQAKMNGESYEFVLPVREEKGSKKSQKEKKKTRKDKEKAETETPSEETPNETKEPSENSEKD</sequence>
<name>A0ABZ0SUT6_9STRE</name>
<gene>
    <name evidence="3" type="primary">comGG</name>
    <name evidence="3" type="ORF">SM123_09950</name>
</gene>
<evidence type="ECO:0000256" key="1">
    <source>
        <dbReference type="SAM" id="MobiDB-lite"/>
    </source>
</evidence>
<feature type="transmembrane region" description="Helical" evidence="2">
    <location>
        <begin position="18"/>
        <end position="37"/>
    </location>
</feature>
<dbReference type="Proteomes" id="UP001327056">
    <property type="component" value="Chromosome"/>
</dbReference>
<evidence type="ECO:0000313" key="3">
    <source>
        <dbReference type="EMBL" id="WPS46873.1"/>
    </source>
</evidence>
<dbReference type="RefSeq" id="WP_320909534.1">
    <property type="nucleotide sequence ID" value="NZ_CP139419.1"/>
</dbReference>
<evidence type="ECO:0000256" key="2">
    <source>
        <dbReference type="SAM" id="Phobius"/>
    </source>
</evidence>
<reference evidence="3 4" key="1">
    <citation type="submission" date="2023-11" db="EMBL/GenBank/DDBJ databases">
        <title>Description of Streptococcus dentalis sp. nov., Streptococcus gingivalis sp. nov., Streptococcus lingualis sp. nov. isolated from human oral cavity.</title>
        <authorList>
            <person name="Choi Y.S."/>
            <person name="Goo B.J."/>
            <person name="Bae J.W."/>
        </authorList>
    </citation>
    <scope>NUCLEOTIDE SEQUENCE [LARGE SCALE GENOMIC DNA]</scope>
    <source>
        <strain evidence="3 4">S5</strain>
    </source>
</reference>
<dbReference type="NCBIfam" id="NF041014">
    <property type="entry name" value="pilin_ComGG_2"/>
    <property type="match status" value="1"/>
</dbReference>
<dbReference type="EMBL" id="CP139419">
    <property type="protein sequence ID" value="WPS46873.1"/>
    <property type="molecule type" value="Genomic_DNA"/>
</dbReference>
<organism evidence="3 4">
    <name type="scientific">Streptococcus lingualis</name>
    <dbReference type="NCBI Taxonomy" id="3098076"/>
    <lineage>
        <taxon>Bacteria</taxon>
        <taxon>Bacillati</taxon>
        <taxon>Bacillota</taxon>
        <taxon>Bacilli</taxon>
        <taxon>Lactobacillales</taxon>
        <taxon>Streptococcaceae</taxon>
        <taxon>Streptococcus</taxon>
    </lineage>
</organism>
<feature type="compositionally biased region" description="Basic and acidic residues" evidence="1">
    <location>
        <begin position="143"/>
        <end position="155"/>
    </location>
</feature>
<protein>
    <submittedName>
        <fullName evidence="3">Competence type IV pilus minor pilin ComGG</fullName>
    </submittedName>
</protein>
<proteinExistence type="predicted"/>
<keyword evidence="2" id="KW-1133">Transmembrane helix</keyword>
<evidence type="ECO:0000313" key="4">
    <source>
        <dbReference type="Proteomes" id="UP001327056"/>
    </source>
</evidence>
<feature type="region of interest" description="Disordered" evidence="1">
    <location>
        <begin position="109"/>
        <end position="155"/>
    </location>
</feature>
<keyword evidence="2" id="KW-0812">Transmembrane</keyword>
<keyword evidence="2" id="KW-0472">Membrane</keyword>
<dbReference type="InterPro" id="IPR047665">
    <property type="entry name" value="ComGG_streptococcus-type"/>
</dbReference>
<accession>A0ABZ0SUT6</accession>